<dbReference type="InterPro" id="IPR003340">
    <property type="entry name" value="B3_DNA-bd"/>
</dbReference>
<dbReference type="CDD" id="cd10017">
    <property type="entry name" value="B3_DNA"/>
    <property type="match status" value="2"/>
</dbReference>
<dbReference type="AlphaFoldDB" id="A0AAD3NV49"/>
<keyword evidence="3" id="KW-0804">Transcription</keyword>
<dbReference type="SUPFAM" id="SSF101936">
    <property type="entry name" value="DNA-binding pseudobarrel domain"/>
    <property type="match status" value="2"/>
</dbReference>
<dbReference type="Proteomes" id="UP001234787">
    <property type="component" value="Unassembled WGS sequence"/>
</dbReference>
<dbReference type="PROSITE" id="PS50863">
    <property type="entry name" value="B3"/>
    <property type="match status" value="2"/>
</dbReference>
<proteinExistence type="predicted"/>
<evidence type="ECO:0000256" key="4">
    <source>
        <dbReference type="ARBA" id="ARBA00023242"/>
    </source>
</evidence>
<evidence type="ECO:0000256" key="2">
    <source>
        <dbReference type="ARBA" id="ARBA00023125"/>
    </source>
</evidence>
<keyword evidence="1" id="KW-0805">Transcription regulation</keyword>
<evidence type="ECO:0000313" key="6">
    <source>
        <dbReference type="EMBL" id="GLJ59593.1"/>
    </source>
</evidence>
<organism evidence="6 7">
    <name type="scientific">Cryptomeria japonica</name>
    <name type="common">Japanese cedar</name>
    <name type="synonym">Cupressus japonica</name>
    <dbReference type="NCBI Taxonomy" id="3369"/>
    <lineage>
        <taxon>Eukaryota</taxon>
        <taxon>Viridiplantae</taxon>
        <taxon>Streptophyta</taxon>
        <taxon>Embryophyta</taxon>
        <taxon>Tracheophyta</taxon>
        <taxon>Spermatophyta</taxon>
        <taxon>Pinopsida</taxon>
        <taxon>Pinidae</taxon>
        <taxon>Conifers II</taxon>
        <taxon>Cupressales</taxon>
        <taxon>Cupressaceae</taxon>
        <taxon>Cryptomeria</taxon>
    </lineage>
</organism>
<dbReference type="SMART" id="SM01019">
    <property type="entry name" value="B3"/>
    <property type="match status" value="2"/>
</dbReference>
<dbReference type="GO" id="GO:0003677">
    <property type="term" value="F:DNA binding"/>
    <property type="evidence" value="ECO:0007669"/>
    <property type="project" value="UniProtKB-KW"/>
</dbReference>
<reference evidence="6" key="1">
    <citation type="submission" date="2022-12" db="EMBL/GenBank/DDBJ databases">
        <title>Chromosome-Level Genome Assembly of Japanese Cedar (Cryptomeriajaponica D. Don).</title>
        <authorList>
            <person name="Fujino T."/>
            <person name="Yamaguchi K."/>
            <person name="Yokoyama T."/>
            <person name="Hamanaka T."/>
            <person name="Harazono Y."/>
            <person name="Kamada H."/>
            <person name="Kobayashi W."/>
            <person name="Ujino-Ihara T."/>
            <person name="Uchiyama K."/>
            <person name="Matsumoto A."/>
            <person name="Izuno A."/>
            <person name="Tsumura Y."/>
            <person name="Toyoda A."/>
            <person name="Shigenobu S."/>
            <person name="Moriguchi Y."/>
            <person name="Ueno S."/>
            <person name="Kasahara M."/>
        </authorList>
    </citation>
    <scope>NUCLEOTIDE SEQUENCE</scope>
</reference>
<keyword evidence="2" id="KW-0238">DNA-binding</keyword>
<evidence type="ECO:0000256" key="3">
    <source>
        <dbReference type="ARBA" id="ARBA00023163"/>
    </source>
</evidence>
<sequence length="272" mass="30685">MDACKYCTYKCMCIHSSLPLASHVPSFYKVMVGDFSSQLEIPGEFAGGMNCKTAILMGPSCNLWHVNVKFGSTGAAAFTDGWQAFVSDNRIRATDILVFRHARDIDFVVQVFGAIPRENEHDHPQQEICSQNKEIEIVLVDSSTSTSSALPNVESPSFMRDNSVVNPGKSTEAMFSLTLTKSATSQNFHLTIPRDFGERWLPKKRVEARFVHHKNPGEWRHMVGVFNKGKTYGVRWKEFAIDNKLRKGDKCVFKLINAVNHIFMVYVNTQDL</sequence>
<keyword evidence="7" id="KW-1185">Reference proteome</keyword>
<dbReference type="PANTHER" id="PTHR31391:SF106">
    <property type="entry name" value="B3 DOMAIN-CONTAINING PROTEIN OS01G0723500"/>
    <property type="match status" value="1"/>
</dbReference>
<dbReference type="InterPro" id="IPR015300">
    <property type="entry name" value="DNA-bd_pseudobarrel_sf"/>
</dbReference>
<evidence type="ECO:0000256" key="1">
    <source>
        <dbReference type="ARBA" id="ARBA00023015"/>
    </source>
</evidence>
<dbReference type="Pfam" id="PF02362">
    <property type="entry name" value="B3"/>
    <property type="match status" value="2"/>
</dbReference>
<dbReference type="EMBL" id="BSEH01001112">
    <property type="protein sequence ID" value="GLJ59593.1"/>
    <property type="molecule type" value="Genomic_DNA"/>
</dbReference>
<keyword evidence="4" id="KW-0539">Nucleus</keyword>
<name>A0AAD3NV49_CRYJA</name>
<protein>
    <recommendedName>
        <fullName evidence="5">TF-B3 domain-containing protein</fullName>
    </recommendedName>
</protein>
<feature type="domain" description="TF-B3" evidence="5">
    <location>
        <begin position="24"/>
        <end position="115"/>
    </location>
</feature>
<comment type="caution">
    <text evidence="6">The sequence shown here is derived from an EMBL/GenBank/DDBJ whole genome shotgun (WGS) entry which is preliminary data.</text>
</comment>
<evidence type="ECO:0000259" key="5">
    <source>
        <dbReference type="PROSITE" id="PS50863"/>
    </source>
</evidence>
<dbReference type="Gene3D" id="2.40.330.10">
    <property type="entry name" value="DNA-binding pseudobarrel domain"/>
    <property type="match status" value="2"/>
</dbReference>
<dbReference type="PANTHER" id="PTHR31391">
    <property type="entry name" value="B3 DOMAIN-CONTAINING PROTEIN OS11G0197600-RELATED"/>
    <property type="match status" value="1"/>
</dbReference>
<gene>
    <name evidence="6" type="ORF">SUGI_1515390</name>
</gene>
<accession>A0AAD3NV49</accession>
<dbReference type="InterPro" id="IPR044837">
    <property type="entry name" value="REM16-like"/>
</dbReference>
<feature type="domain" description="TF-B3" evidence="5">
    <location>
        <begin position="175"/>
        <end position="271"/>
    </location>
</feature>
<evidence type="ECO:0000313" key="7">
    <source>
        <dbReference type="Proteomes" id="UP001234787"/>
    </source>
</evidence>